<reference evidence="3" key="1">
    <citation type="journal article" date="2019" name="Int. J. Syst. Evol. Microbiol.">
        <title>The Global Catalogue of Microorganisms (GCM) 10K type strain sequencing project: providing services to taxonomists for standard genome sequencing and annotation.</title>
        <authorList>
            <consortium name="The Broad Institute Genomics Platform"/>
            <consortium name="The Broad Institute Genome Sequencing Center for Infectious Disease"/>
            <person name="Wu L."/>
            <person name="Ma J."/>
        </authorList>
    </citation>
    <scope>NUCLEOTIDE SEQUENCE [LARGE SCALE GENOMIC DNA]</scope>
    <source>
        <strain evidence="3">KCTC 52925</strain>
    </source>
</reference>
<evidence type="ECO:0000313" key="3">
    <source>
        <dbReference type="Proteomes" id="UP001597438"/>
    </source>
</evidence>
<feature type="domain" description="Glycosyltransferase 2-like" evidence="1">
    <location>
        <begin position="7"/>
        <end position="158"/>
    </location>
</feature>
<name>A0ABW5X3T9_9FLAO</name>
<dbReference type="SUPFAM" id="SSF53448">
    <property type="entry name" value="Nucleotide-diphospho-sugar transferases"/>
    <property type="match status" value="1"/>
</dbReference>
<organism evidence="2 3">
    <name type="scientific">Christiangramia antarctica</name>
    <dbReference type="NCBI Taxonomy" id="2058158"/>
    <lineage>
        <taxon>Bacteria</taxon>
        <taxon>Pseudomonadati</taxon>
        <taxon>Bacteroidota</taxon>
        <taxon>Flavobacteriia</taxon>
        <taxon>Flavobacteriales</taxon>
        <taxon>Flavobacteriaceae</taxon>
        <taxon>Christiangramia</taxon>
    </lineage>
</organism>
<dbReference type="InterPro" id="IPR001173">
    <property type="entry name" value="Glyco_trans_2-like"/>
</dbReference>
<dbReference type="PANTHER" id="PTHR43685">
    <property type="entry name" value="GLYCOSYLTRANSFERASE"/>
    <property type="match status" value="1"/>
</dbReference>
<dbReference type="Pfam" id="PF00535">
    <property type="entry name" value="Glycos_transf_2"/>
    <property type="match status" value="1"/>
</dbReference>
<dbReference type="RefSeq" id="WP_251742853.1">
    <property type="nucleotide sequence ID" value="NZ_JBHUOJ010000022.1"/>
</dbReference>
<dbReference type="InterPro" id="IPR029044">
    <property type="entry name" value="Nucleotide-diphossugar_trans"/>
</dbReference>
<sequence length="311" mass="36306">MESELVSIIIPTYNRGEILPFTLQSVLKQTSSSWECLIVDDGSTDGTKHLIQQYLKDPRFIYIQRPTTRKKGAATCRNIGLENAKGNFIQYLDSDDTIAQNKIEVHSELLKNESPLCLATCKWGRFYVKSKKVVVHEKMPTYFSTNKPMELLNIFGNMSSYLPIHNYFIPIQLSNIAGKWNENLSNNDDGEYFTRIFLNCDKVKFTRRTHVLYRAGTSERISNLENRKNIQSYILGWKLIDEHLEIRGYPKHTTVKYAARNLFTKLKETVFKDLLTEHQLFFNKKRSLSEHLILKFFGKAKIWKPFRKFSA</sequence>
<dbReference type="CDD" id="cd00761">
    <property type="entry name" value="Glyco_tranf_GTA_type"/>
    <property type="match status" value="1"/>
</dbReference>
<dbReference type="InterPro" id="IPR050834">
    <property type="entry name" value="Glycosyltransf_2"/>
</dbReference>
<dbReference type="EMBL" id="JBHUOJ010000022">
    <property type="protein sequence ID" value="MFD2833766.1"/>
    <property type="molecule type" value="Genomic_DNA"/>
</dbReference>
<proteinExistence type="predicted"/>
<evidence type="ECO:0000259" key="1">
    <source>
        <dbReference type="Pfam" id="PF00535"/>
    </source>
</evidence>
<evidence type="ECO:0000313" key="2">
    <source>
        <dbReference type="EMBL" id="MFD2833766.1"/>
    </source>
</evidence>
<gene>
    <name evidence="2" type="ORF">ACFSYS_10735</name>
</gene>
<dbReference type="Gene3D" id="3.90.550.10">
    <property type="entry name" value="Spore Coat Polysaccharide Biosynthesis Protein SpsA, Chain A"/>
    <property type="match status" value="1"/>
</dbReference>
<dbReference type="PANTHER" id="PTHR43685:SF2">
    <property type="entry name" value="GLYCOSYLTRANSFERASE 2-LIKE DOMAIN-CONTAINING PROTEIN"/>
    <property type="match status" value="1"/>
</dbReference>
<keyword evidence="3" id="KW-1185">Reference proteome</keyword>
<dbReference type="Proteomes" id="UP001597438">
    <property type="component" value="Unassembled WGS sequence"/>
</dbReference>
<protein>
    <submittedName>
        <fullName evidence="2">Glycosyltransferase family 2 protein</fullName>
    </submittedName>
</protein>
<comment type="caution">
    <text evidence="2">The sequence shown here is derived from an EMBL/GenBank/DDBJ whole genome shotgun (WGS) entry which is preliminary data.</text>
</comment>
<accession>A0ABW5X3T9</accession>